<gene>
    <name evidence="1" type="ORF">T4B_148</name>
</gene>
<evidence type="ECO:0000313" key="2">
    <source>
        <dbReference type="Proteomes" id="UP000054805"/>
    </source>
</evidence>
<dbReference type="AlphaFoldDB" id="A0A0V1JAD0"/>
<sequence length="254" mass="27925">MLRFNGLSNSIIFHILLGEPMVGPFNRMVMLVKYKRVQANSNKYTLVNLTQVQTRKTHFVDSNELSTNANVKNNEQFRYSFDHSHARQAGRDLEAAASDNSSRRSLSAVSIVPLSARVRCRRPGIADSFSYHKSMLAPAIGHGISLDGLVISAVKFRSRATWATLPLPGKSSASLGCSPISGAVTRWRDVRFSNAATIWLLAAAGSATDSPTAGAHALIGVIQISIFDLRICSASQQLERAEGKKLVRYFFQEW</sequence>
<comment type="caution">
    <text evidence="1">The sequence shown here is derived from an EMBL/GenBank/DDBJ whole genome shotgun (WGS) entry which is preliminary data.</text>
</comment>
<protein>
    <submittedName>
        <fullName evidence="1">Uncharacterized protein</fullName>
    </submittedName>
</protein>
<reference evidence="1 2" key="1">
    <citation type="submission" date="2015-01" db="EMBL/GenBank/DDBJ databases">
        <title>Evolution of Trichinella species and genotypes.</title>
        <authorList>
            <person name="Korhonen P.K."/>
            <person name="Edoardo P."/>
            <person name="Giuseppe L.R."/>
            <person name="Gasser R.B."/>
        </authorList>
    </citation>
    <scope>NUCLEOTIDE SEQUENCE [LARGE SCALE GENOMIC DNA]</scope>
    <source>
        <strain evidence="1">ISS588</strain>
    </source>
</reference>
<proteinExistence type="predicted"/>
<organism evidence="1 2">
    <name type="scientific">Trichinella pseudospiralis</name>
    <name type="common">Parasitic roundworm</name>
    <dbReference type="NCBI Taxonomy" id="6337"/>
    <lineage>
        <taxon>Eukaryota</taxon>
        <taxon>Metazoa</taxon>
        <taxon>Ecdysozoa</taxon>
        <taxon>Nematoda</taxon>
        <taxon>Enoplea</taxon>
        <taxon>Dorylaimia</taxon>
        <taxon>Trichinellida</taxon>
        <taxon>Trichinellidae</taxon>
        <taxon>Trichinella</taxon>
    </lineage>
</organism>
<evidence type="ECO:0000313" key="1">
    <source>
        <dbReference type="EMBL" id="KRZ31920.1"/>
    </source>
</evidence>
<dbReference type="Proteomes" id="UP000054805">
    <property type="component" value="Unassembled WGS sequence"/>
</dbReference>
<accession>A0A0V1JAD0</accession>
<name>A0A0V1JAD0_TRIPS</name>
<dbReference type="EMBL" id="JYDS01000020">
    <property type="protein sequence ID" value="KRZ31920.1"/>
    <property type="molecule type" value="Genomic_DNA"/>
</dbReference>
<keyword evidence="2" id="KW-1185">Reference proteome</keyword>